<keyword evidence="9 13" id="KW-0539">Nucleus</keyword>
<dbReference type="FunFam" id="3.40.50.300:FF:002469">
    <property type="entry name" value="Cell division control protein 21"/>
    <property type="match status" value="1"/>
</dbReference>
<evidence type="ECO:0000256" key="11">
    <source>
        <dbReference type="ARBA" id="ARBA00048432"/>
    </source>
</evidence>
<dbReference type="PROSITE" id="PS00847">
    <property type="entry name" value="MCM_1"/>
    <property type="match status" value="1"/>
</dbReference>
<proteinExistence type="inferred from homology"/>
<dbReference type="GO" id="GO:0043138">
    <property type="term" value="F:3'-5' DNA helicase activity"/>
    <property type="evidence" value="ECO:0007669"/>
    <property type="project" value="TreeGrafter"/>
</dbReference>
<evidence type="ECO:0000256" key="1">
    <source>
        <dbReference type="ARBA" id="ARBA00004123"/>
    </source>
</evidence>
<dbReference type="GO" id="GO:0017116">
    <property type="term" value="F:single-stranded DNA helicase activity"/>
    <property type="evidence" value="ECO:0007669"/>
    <property type="project" value="TreeGrafter"/>
</dbReference>
<dbReference type="PROSITE" id="PS50051">
    <property type="entry name" value="MCM_2"/>
    <property type="match status" value="1"/>
</dbReference>
<dbReference type="Pfam" id="PF17855">
    <property type="entry name" value="MCM_lid"/>
    <property type="match status" value="1"/>
</dbReference>
<dbReference type="InterPro" id="IPR018525">
    <property type="entry name" value="MCM_CS"/>
</dbReference>
<dbReference type="Gene3D" id="3.40.50.300">
    <property type="entry name" value="P-loop containing nucleotide triphosphate hydrolases"/>
    <property type="match status" value="1"/>
</dbReference>
<keyword evidence="5 13" id="KW-0378">Hydrolase</keyword>
<evidence type="ECO:0000256" key="5">
    <source>
        <dbReference type="ARBA" id="ARBA00022801"/>
    </source>
</evidence>
<evidence type="ECO:0000313" key="16">
    <source>
        <dbReference type="Proteomes" id="UP000053240"/>
    </source>
</evidence>
<dbReference type="SUPFAM" id="SSF52540">
    <property type="entry name" value="P-loop containing nucleoside triphosphate hydrolases"/>
    <property type="match status" value="1"/>
</dbReference>
<dbReference type="PRINTS" id="PR01657">
    <property type="entry name" value="MCMFAMILY"/>
</dbReference>
<keyword evidence="6 13" id="KW-0347">Helicase</keyword>
<reference evidence="15 16" key="1">
    <citation type="journal article" date="2015" name="Nat. Commun.">
        <title>Outbred genome sequencing and CRISPR/Cas9 gene editing in butterflies.</title>
        <authorList>
            <person name="Li X."/>
            <person name="Fan D."/>
            <person name="Zhang W."/>
            <person name="Liu G."/>
            <person name="Zhang L."/>
            <person name="Zhao L."/>
            <person name="Fang X."/>
            <person name="Chen L."/>
            <person name="Dong Y."/>
            <person name="Chen Y."/>
            <person name="Ding Y."/>
            <person name="Zhao R."/>
            <person name="Feng M."/>
            <person name="Zhu Y."/>
            <person name="Feng Y."/>
            <person name="Jiang X."/>
            <person name="Zhu D."/>
            <person name="Xiang H."/>
            <person name="Feng X."/>
            <person name="Li S."/>
            <person name="Wang J."/>
            <person name="Zhang G."/>
            <person name="Kronforst M.R."/>
            <person name="Wang W."/>
        </authorList>
    </citation>
    <scope>NUCLEOTIDE SEQUENCE [LARGE SCALE GENOMIC DNA]</scope>
    <source>
        <strain evidence="15">Ya'a_city_454_Pm</strain>
        <tissue evidence="15">Whole body</tissue>
    </source>
</reference>
<feature type="domain" description="MCM C-terminal AAA(+) ATPase" evidence="14">
    <location>
        <begin position="325"/>
        <end position="530"/>
    </location>
</feature>
<dbReference type="InterPro" id="IPR012340">
    <property type="entry name" value="NA-bd_OB-fold"/>
</dbReference>
<dbReference type="GO" id="GO:0003697">
    <property type="term" value="F:single-stranded DNA binding"/>
    <property type="evidence" value="ECO:0007669"/>
    <property type="project" value="TreeGrafter"/>
</dbReference>
<dbReference type="CDD" id="cd17756">
    <property type="entry name" value="MCM5"/>
    <property type="match status" value="1"/>
</dbReference>
<evidence type="ECO:0000256" key="3">
    <source>
        <dbReference type="ARBA" id="ARBA00022705"/>
    </source>
</evidence>
<gene>
    <name evidence="15" type="ORF">RR48_11948</name>
</gene>
<dbReference type="FunCoup" id="A0A194RLA6">
    <property type="interactions" value="1214"/>
</dbReference>
<dbReference type="Proteomes" id="UP000053240">
    <property type="component" value="Unassembled WGS sequence"/>
</dbReference>
<dbReference type="FunFam" id="2.20.28.10:FF:000005">
    <property type="entry name" value="DNA helicase"/>
    <property type="match status" value="1"/>
</dbReference>
<dbReference type="GO" id="GO:0003688">
    <property type="term" value="F:DNA replication origin binding"/>
    <property type="evidence" value="ECO:0007669"/>
    <property type="project" value="UniProtKB-UniRule"/>
</dbReference>
<dbReference type="Pfam" id="PF17207">
    <property type="entry name" value="MCM_OB"/>
    <property type="match status" value="1"/>
</dbReference>
<evidence type="ECO:0000256" key="2">
    <source>
        <dbReference type="ARBA" id="ARBA00008010"/>
    </source>
</evidence>
<dbReference type="GO" id="GO:0000727">
    <property type="term" value="P:double-strand break repair via break-induced replication"/>
    <property type="evidence" value="ECO:0007669"/>
    <property type="project" value="TreeGrafter"/>
</dbReference>
<dbReference type="Pfam" id="PF00493">
    <property type="entry name" value="MCM"/>
    <property type="match status" value="1"/>
</dbReference>
<keyword evidence="8 12" id="KW-0238">DNA-binding</keyword>
<dbReference type="InterPro" id="IPR027417">
    <property type="entry name" value="P-loop_NTPase"/>
</dbReference>
<keyword evidence="10 13" id="KW-0131">Cell cycle</keyword>
<dbReference type="PRINTS" id="PR01661">
    <property type="entry name" value="MCMPROTEIN5"/>
</dbReference>
<evidence type="ECO:0000256" key="4">
    <source>
        <dbReference type="ARBA" id="ARBA00022741"/>
    </source>
</evidence>
<comment type="function">
    <text evidence="13">Acts as component of the MCM2-7 complex (MCM complex) which is the replicative helicase essential for 'once per cell cycle' DNA replication initiation and elongation in eukaryotic cells. The active ATPase sites in the MCM2-7 ring are formed through the interaction surfaces of two neighboring subunits such that a critical structure of a conserved arginine finger motif is provided in trans relative to the ATP-binding site of the Walker A box of the adjacent subunit. The six ATPase active sites, however, are likely to contribute differentially to the complex helicase activity.</text>
</comment>
<dbReference type="STRING" id="76193.A0A194RLA6"/>
<name>A0A194RLA6_PAPMA</name>
<dbReference type="SUPFAM" id="SSF50249">
    <property type="entry name" value="Nucleic acid-binding proteins"/>
    <property type="match status" value="1"/>
</dbReference>
<dbReference type="AlphaFoldDB" id="A0A194RLA6"/>
<comment type="catalytic activity">
    <reaction evidence="11">
        <text>ATP + H2O = ADP + phosphate + H(+)</text>
        <dbReference type="Rhea" id="RHEA:13065"/>
        <dbReference type="ChEBI" id="CHEBI:15377"/>
        <dbReference type="ChEBI" id="CHEBI:15378"/>
        <dbReference type="ChEBI" id="CHEBI:30616"/>
        <dbReference type="ChEBI" id="CHEBI:43474"/>
        <dbReference type="ChEBI" id="CHEBI:456216"/>
        <dbReference type="EC" id="3.6.4.12"/>
    </reaction>
    <physiologicalReaction direction="left-to-right" evidence="11">
        <dbReference type="Rhea" id="RHEA:13066"/>
    </physiologicalReaction>
</comment>
<keyword evidence="4 12" id="KW-0547">Nucleotide-binding</keyword>
<dbReference type="InterPro" id="IPR033762">
    <property type="entry name" value="MCM_OB"/>
</dbReference>
<comment type="similarity">
    <text evidence="2 12">Belongs to the MCM family.</text>
</comment>
<evidence type="ECO:0000256" key="7">
    <source>
        <dbReference type="ARBA" id="ARBA00022840"/>
    </source>
</evidence>
<dbReference type="Gene3D" id="2.20.28.10">
    <property type="match status" value="1"/>
</dbReference>
<dbReference type="GO" id="GO:0005524">
    <property type="term" value="F:ATP binding"/>
    <property type="evidence" value="ECO:0007669"/>
    <property type="project" value="UniProtKB-UniRule"/>
</dbReference>
<dbReference type="Gene3D" id="2.40.50.140">
    <property type="entry name" value="Nucleic acid-binding proteins"/>
    <property type="match status" value="1"/>
</dbReference>
<dbReference type="KEGG" id="pmac:106721638"/>
<dbReference type="PANTHER" id="PTHR11630:SF42">
    <property type="entry name" value="DNA REPLICATION LICENSING FACTOR MCM5"/>
    <property type="match status" value="1"/>
</dbReference>
<evidence type="ECO:0000256" key="9">
    <source>
        <dbReference type="ARBA" id="ARBA00023242"/>
    </source>
</evidence>
<accession>A0A194RLA6</accession>
<sequence>MEGFDDPGVFFSDNFGVEENESQDQINLQAVKKKFKEFIRQYHTGNFNYKYRDALKRNYNLNQYWVEINIEDLSSFDDILAEKLYKKPTEHLPVLEEAAKELADELTAPRPEGEEKVEDIQVLLSSDAHPSNLRELKSETVSRLVKIPGIVISTSAIKAKATKISIQCRSCRNIIPNLPVKPGLEGYVMPRKCNTEQAGRPKCPLDPYFIIPDKCKCIDYQVLKLQESPESIPQGEMPRHLTVYCERTLCERVAPGARVTVLGIYSIKKIAKIGKENRDKGSVGVRSSYLRAVGLTAEEGVTGGLRPFTSDEEEQFRRLAASPDIYERIAKSIAPSVFGVVDMKKAIACLLFGGSRKRLPDGLTRRGDINILLLGDPGTAKSQLLKFVEKAAPVGVYTSGKGSSAAGLTASVIRDPGSRNFVMEGGAMVLADGGVVCIDEFDKMREDDRVAIHEAMEQQTISIAKAGITTTLNSRCSVLAAANSVFGRWDDTKADDNIDFMPTILSRFDMIFIVKDEHDQNRDITLAKHIMSVHMGGDSVERELSSGELPLSVLRRYGAYCRARCGPRLSAEAAERLRARYVLMRAGASQHERHADKRLSIPITVR</sequence>
<dbReference type="InterPro" id="IPR001208">
    <property type="entry name" value="MCM_dom"/>
</dbReference>
<keyword evidence="3 13" id="KW-0235">DNA replication</keyword>
<dbReference type="InterPro" id="IPR008048">
    <property type="entry name" value="MCM5"/>
</dbReference>
<dbReference type="FunFam" id="3.30.1640.10:FF:000006">
    <property type="entry name" value="DNA helicase"/>
    <property type="match status" value="1"/>
</dbReference>
<dbReference type="InParanoid" id="A0A194RLA6"/>
<dbReference type="SMART" id="SM00382">
    <property type="entry name" value="AAA"/>
    <property type="match status" value="1"/>
</dbReference>
<keyword evidence="16" id="KW-1185">Reference proteome</keyword>
<evidence type="ECO:0000256" key="13">
    <source>
        <dbReference type="RuleBase" id="RU368063"/>
    </source>
</evidence>
<dbReference type="InterPro" id="IPR003593">
    <property type="entry name" value="AAA+_ATPase"/>
</dbReference>
<evidence type="ECO:0000256" key="10">
    <source>
        <dbReference type="ARBA" id="ARBA00023306"/>
    </source>
</evidence>
<dbReference type="InterPro" id="IPR027925">
    <property type="entry name" value="MCM_N"/>
</dbReference>
<dbReference type="SMART" id="SM00350">
    <property type="entry name" value="MCM"/>
    <property type="match status" value="1"/>
</dbReference>
<evidence type="ECO:0000313" key="15">
    <source>
        <dbReference type="EMBL" id="KPJ18100.1"/>
    </source>
</evidence>
<dbReference type="Pfam" id="PF14551">
    <property type="entry name" value="MCM_N"/>
    <property type="match status" value="1"/>
</dbReference>
<dbReference type="GO" id="GO:0042555">
    <property type="term" value="C:MCM complex"/>
    <property type="evidence" value="ECO:0007669"/>
    <property type="project" value="UniProtKB-UniRule"/>
</dbReference>
<evidence type="ECO:0000256" key="8">
    <source>
        <dbReference type="ARBA" id="ARBA00023125"/>
    </source>
</evidence>
<protein>
    <recommendedName>
        <fullName evidence="13">DNA replication licensing factor MCM5</fullName>
        <ecNumber evidence="13">3.6.4.12</ecNumber>
    </recommendedName>
</protein>
<dbReference type="InterPro" id="IPR031327">
    <property type="entry name" value="MCM"/>
</dbReference>
<dbReference type="PANTHER" id="PTHR11630">
    <property type="entry name" value="DNA REPLICATION LICENSING FACTOR MCM FAMILY MEMBER"/>
    <property type="match status" value="1"/>
</dbReference>
<dbReference type="GO" id="GO:0006270">
    <property type="term" value="P:DNA replication initiation"/>
    <property type="evidence" value="ECO:0007669"/>
    <property type="project" value="UniProtKB-UniRule"/>
</dbReference>
<comment type="subunit">
    <text evidence="13">Component of the MCM2-7 complex.</text>
</comment>
<keyword evidence="7 12" id="KW-0067">ATP-binding</keyword>
<dbReference type="EMBL" id="KQ460045">
    <property type="protein sequence ID" value="KPJ18100.1"/>
    <property type="molecule type" value="Genomic_DNA"/>
</dbReference>
<evidence type="ECO:0000256" key="12">
    <source>
        <dbReference type="RuleBase" id="RU004070"/>
    </source>
</evidence>
<evidence type="ECO:0000256" key="6">
    <source>
        <dbReference type="ARBA" id="ARBA00022806"/>
    </source>
</evidence>
<dbReference type="EC" id="3.6.4.12" evidence="13"/>
<organism evidence="15 16">
    <name type="scientific">Papilio machaon</name>
    <name type="common">Old World swallowtail butterfly</name>
    <dbReference type="NCBI Taxonomy" id="76193"/>
    <lineage>
        <taxon>Eukaryota</taxon>
        <taxon>Metazoa</taxon>
        <taxon>Ecdysozoa</taxon>
        <taxon>Arthropoda</taxon>
        <taxon>Hexapoda</taxon>
        <taxon>Insecta</taxon>
        <taxon>Pterygota</taxon>
        <taxon>Neoptera</taxon>
        <taxon>Endopterygota</taxon>
        <taxon>Lepidoptera</taxon>
        <taxon>Glossata</taxon>
        <taxon>Ditrysia</taxon>
        <taxon>Papilionoidea</taxon>
        <taxon>Papilionidae</taxon>
        <taxon>Papilioninae</taxon>
        <taxon>Papilio</taxon>
    </lineage>
</organism>
<dbReference type="GO" id="GO:0016887">
    <property type="term" value="F:ATP hydrolysis activity"/>
    <property type="evidence" value="ECO:0007669"/>
    <property type="project" value="RHEA"/>
</dbReference>
<evidence type="ECO:0000259" key="14">
    <source>
        <dbReference type="PROSITE" id="PS50051"/>
    </source>
</evidence>
<dbReference type="GO" id="GO:0005634">
    <property type="term" value="C:nucleus"/>
    <property type="evidence" value="ECO:0007669"/>
    <property type="project" value="UniProtKB-SubCell"/>
</dbReference>
<dbReference type="InterPro" id="IPR041562">
    <property type="entry name" value="MCM_lid"/>
</dbReference>
<dbReference type="Gene3D" id="3.30.1640.10">
    <property type="entry name" value="mini-chromosome maintenance (MCM) complex, chain A, domain 1"/>
    <property type="match status" value="1"/>
</dbReference>
<comment type="subcellular location">
    <subcellularLocation>
        <location evidence="1 13">Nucleus</location>
    </subcellularLocation>
</comment>